<dbReference type="eggNOG" id="ENOG503083X">
    <property type="taxonomic scope" value="Bacteria"/>
</dbReference>
<organism evidence="2 3">
    <name type="scientific">Kitasatospora setae (strain ATCC 33774 / DSM 43861 / JCM 3304 / KCC A-0304 / NBRC 14216 / KM-6054)</name>
    <name type="common">Streptomyces setae</name>
    <dbReference type="NCBI Taxonomy" id="452652"/>
    <lineage>
        <taxon>Bacteria</taxon>
        <taxon>Bacillati</taxon>
        <taxon>Actinomycetota</taxon>
        <taxon>Actinomycetes</taxon>
        <taxon>Kitasatosporales</taxon>
        <taxon>Streptomycetaceae</taxon>
        <taxon>Kitasatospora</taxon>
    </lineage>
</organism>
<accession>E4N4V2</accession>
<feature type="compositionally biased region" description="Low complexity" evidence="1">
    <location>
        <begin position="10"/>
        <end position="26"/>
    </location>
</feature>
<sequence length="235" mass="24305">MWAAVLTGCADPGSAAPPGSPTSATAATAITDRSAEIQRLRAAVDAPAEPFSAEISVEAADGRTSARGRGRVSIGEVQTSSMRLTASSGDAQGQVSTTTRSRVYSRVDDQPWTSHPRGEEVLLADHRPMVRTLLAADPASYRGRVPLPGDADGASAYHLAGRLPVGEVSAALGVAVRRKVAEHGIADCAADLRVDDRGRLAELSLVCEGDGYRATSTLGLHGYGPPADIEPPADL</sequence>
<gene>
    <name evidence="2" type="ordered locus">KSE_03860</name>
</gene>
<feature type="region of interest" description="Disordered" evidence="1">
    <location>
        <begin position="7"/>
        <end position="26"/>
    </location>
</feature>
<proteinExistence type="predicted"/>
<dbReference type="Proteomes" id="UP000007076">
    <property type="component" value="Chromosome"/>
</dbReference>
<dbReference type="PATRIC" id="fig|452652.3.peg.380"/>
<name>E4N4V2_KITSK</name>
<evidence type="ECO:0000313" key="2">
    <source>
        <dbReference type="EMBL" id="BAJ26233.1"/>
    </source>
</evidence>
<dbReference type="EMBL" id="AP010968">
    <property type="protein sequence ID" value="BAJ26233.1"/>
    <property type="molecule type" value="Genomic_DNA"/>
</dbReference>
<dbReference type="AlphaFoldDB" id="E4N4V2"/>
<evidence type="ECO:0000313" key="3">
    <source>
        <dbReference type="Proteomes" id="UP000007076"/>
    </source>
</evidence>
<dbReference type="HOGENOM" id="CLU_1178965_0_0_11"/>
<dbReference type="Gene3D" id="2.50.20.20">
    <property type="match status" value="1"/>
</dbReference>
<dbReference type="KEGG" id="ksk:KSE_03860"/>
<protein>
    <recommendedName>
        <fullName evidence="4">Lipoprotein</fullName>
    </recommendedName>
</protein>
<keyword evidence="3" id="KW-1185">Reference proteome</keyword>
<evidence type="ECO:0000256" key="1">
    <source>
        <dbReference type="SAM" id="MobiDB-lite"/>
    </source>
</evidence>
<reference evidence="2 3" key="1">
    <citation type="journal article" date="2010" name="DNA Res.">
        <title>Genome sequence of Kitasatospora setae NBRC 14216T: an evolutionary snapshot of the family Streptomycetaceae.</title>
        <authorList>
            <person name="Ichikawa N."/>
            <person name="Oguchi A."/>
            <person name="Ikeda H."/>
            <person name="Ishikawa J."/>
            <person name="Kitani S."/>
            <person name="Watanabe Y."/>
            <person name="Nakamura S."/>
            <person name="Katano Y."/>
            <person name="Kishi E."/>
            <person name="Sasagawa M."/>
            <person name="Ankai A."/>
            <person name="Fukui S."/>
            <person name="Hashimoto Y."/>
            <person name="Kamata S."/>
            <person name="Otoguro M."/>
            <person name="Tanikawa S."/>
            <person name="Nihira T."/>
            <person name="Horinouchi S."/>
            <person name="Ohnishi Y."/>
            <person name="Hayakawa M."/>
            <person name="Kuzuyama T."/>
            <person name="Arisawa A."/>
            <person name="Nomoto F."/>
            <person name="Miura H."/>
            <person name="Takahashi Y."/>
            <person name="Fujita N."/>
        </authorList>
    </citation>
    <scope>NUCLEOTIDE SEQUENCE [LARGE SCALE GENOMIC DNA]</scope>
    <source>
        <strain evidence="3">ATCC 33774 / DSM 43861 / JCM 3304 / KCC A-0304 / NBRC 14216 / KM-6054</strain>
    </source>
</reference>
<evidence type="ECO:0008006" key="4">
    <source>
        <dbReference type="Google" id="ProtNLM"/>
    </source>
</evidence>